<name>A0A7Z0IV91_9ACTN</name>
<dbReference type="EMBL" id="JACBZR010000001">
    <property type="protein sequence ID" value="NYI80796.1"/>
    <property type="molecule type" value="Genomic_DNA"/>
</dbReference>
<dbReference type="RefSeq" id="WP_179660953.1">
    <property type="nucleotide sequence ID" value="NZ_JACBZR010000001.1"/>
</dbReference>
<protein>
    <submittedName>
        <fullName evidence="2">Uncharacterized protein</fullName>
    </submittedName>
</protein>
<feature type="region of interest" description="Disordered" evidence="1">
    <location>
        <begin position="105"/>
        <end position="126"/>
    </location>
</feature>
<proteinExistence type="predicted"/>
<sequence>MMVKMVPADMRRAAAAWDAAGEQVKSANPSDRVGEISTAMPGGASPRQVGQFVSTLGGQFDEWCAGATKMSETYRAVAADHHATDQDAASEGGRQVGAVSTLPGIWSGGSSAGKADNVGPAIFDPSAPSDDNIAKLIARLGKLDS</sequence>
<dbReference type="AlphaFoldDB" id="A0A7Z0IV91"/>
<feature type="region of interest" description="Disordered" evidence="1">
    <location>
        <begin position="25"/>
        <end position="46"/>
    </location>
</feature>
<comment type="caution">
    <text evidence="2">The sequence shown here is derived from an EMBL/GenBank/DDBJ whole genome shotgun (WGS) entry which is preliminary data.</text>
</comment>
<dbReference type="Proteomes" id="UP000564496">
    <property type="component" value="Unassembled WGS sequence"/>
</dbReference>
<evidence type="ECO:0000256" key="1">
    <source>
        <dbReference type="SAM" id="MobiDB-lite"/>
    </source>
</evidence>
<accession>A0A7Z0IV91</accession>
<organism evidence="2 3">
    <name type="scientific">Nocardioides panzhihuensis</name>
    <dbReference type="NCBI Taxonomy" id="860243"/>
    <lineage>
        <taxon>Bacteria</taxon>
        <taxon>Bacillati</taxon>
        <taxon>Actinomycetota</taxon>
        <taxon>Actinomycetes</taxon>
        <taxon>Propionibacteriales</taxon>
        <taxon>Nocardioidaceae</taxon>
        <taxon>Nocardioides</taxon>
    </lineage>
</organism>
<evidence type="ECO:0000313" key="3">
    <source>
        <dbReference type="Proteomes" id="UP000564496"/>
    </source>
</evidence>
<keyword evidence="3" id="KW-1185">Reference proteome</keyword>
<gene>
    <name evidence="2" type="ORF">BJ988_005444</name>
</gene>
<evidence type="ECO:0000313" key="2">
    <source>
        <dbReference type="EMBL" id="NYI80796.1"/>
    </source>
</evidence>
<reference evidence="2 3" key="1">
    <citation type="submission" date="2020-07" db="EMBL/GenBank/DDBJ databases">
        <title>Sequencing the genomes of 1000 actinobacteria strains.</title>
        <authorList>
            <person name="Klenk H.-P."/>
        </authorList>
    </citation>
    <scope>NUCLEOTIDE SEQUENCE [LARGE SCALE GENOMIC DNA]</scope>
    <source>
        <strain evidence="2 3">DSM 26487</strain>
    </source>
</reference>